<feature type="compositionally biased region" description="Pro residues" evidence="2">
    <location>
        <begin position="41"/>
        <end position="61"/>
    </location>
</feature>
<evidence type="ECO:0000313" key="6">
    <source>
        <dbReference type="Proteomes" id="UP000835052"/>
    </source>
</evidence>
<feature type="domain" description="SXP/RAL-2 family protein Ani s 5-like cation-binding" evidence="4">
    <location>
        <begin position="89"/>
        <end position="194"/>
    </location>
</feature>
<comment type="caution">
    <text evidence="5">The sequence shown here is derived from an EMBL/GenBank/DDBJ whole genome shotgun (WGS) entry which is preliminary data.</text>
</comment>
<feature type="chain" id="PRO_5035790985" description="SXP/RAL-2 family protein Ani s 5-like cation-binding domain-containing protein" evidence="3">
    <location>
        <begin position="17"/>
        <end position="396"/>
    </location>
</feature>
<evidence type="ECO:0000313" key="5">
    <source>
        <dbReference type="EMBL" id="CAD6194576.1"/>
    </source>
</evidence>
<evidence type="ECO:0000256" key="1">
    <source>
        <dbReference type="SAM" id="Coils"/>
    </source>
</evidence>
<accession>A0A8S1HCX2</accession>
<name>A0A8S1HCX2_9PELO</name>
<reference evidence="5" key="1">
    <citation type="submission" date="2020-10" db="EMBL/GenBank/DDBJ databases">
        <authorList>
            <person name="Kikuchi T."/>
        </authorList>
    </citation>
    <scope>NUCLEOTIDE SEQUENCE</scope>
    <source>
        <strain evidence="5">NKZ352</strain>
    </source>
</reference>
<evidence type="ECO:0000256" key="3">
    <source>
        <dbReference type="SAM" id="SignalP"/>
    </source>
</evidence>
<feature type="region of interest" description="Disordered" evidence="2">
    <location>
        <begin position="189"/>
        <end position="259"/>
    </location>
</feature>
<dbReference type="OrthoDB" id="5867022at2759"/>
<feature type="region of interest" description="Disordered" evidence="2">
    <location>
        <begin position="24"/>
        <end position="82"/>
    </location>
</feature>
<feature type="compositionally biased region" description="Basic and acidic residues" evidence="2">
    <location>
        <begin position="220"/>
        <end position="248"/>
    </location>
</feature>
<dbReference type="PANTHER" id="PTHR21593">
    <property type="entry name" value="PRION-LIKE- Q/N-RICH -DOMAIN-BEARING PROTEIN PROTEIN"/>
    <property type="match status" value="1"/>
</dbReference>
<dbReference type="InterPro" id="IPR052823">
    <property type="entry name" value="SXP/RAL-2_related"/>
</dbReference>
<evidence type="ECO:0000259" key="4">
    <source>
        <dbReference type="Pfam" id="PF02520"/>
    </source>
</evidence>
<feature type="compositionally biased region" description="Basic and acidic residues" evidence="2">
    <location>
        <begin position="196"/>
        <end position="208"/>
    </location>
</feature>
<dbReference type="Pfam" id="PF02520">
    <property type="entry name" value="ANIS5_cation-bd"/>
    <property type="match status" value="1"/>
</dbReference>
<keyword evidence="6" id="KW-1185">Reference proteome</keyword>
<feature type="region of interest" description="Disordered" evidence="2">
    <location>
        <begin position="317"/>
        <end position="365"/>
    </location>
</feature>
<feature type="signal peptide" evidence="3">
    <location>
        <begin position="1"/>
        <end position="16"/>
    </location>
</feature>
<dbReference type="AlphaFoldDB" id="A0A8S1HCX2"/>
<evidence type="ECO:0000256" key="2">
    <source>
        <dbReference type="SAM" id="MobiDB-lite"/>
    </source>
</evidence>
<feature type="compositionally biased region" description="Basic and acidic residues" evidence="2">
    <location>
        <begin position="321"/>
        <end position="332"/>
    </location>
</feature>
<dbReference type="Proteomes" id="UP000835052">
    <property type="component" value="Unassembled WGS sequence"/>
</dbReference>
<gene>
    <name evidence="5" type="ORF">CAUJ_LOCUS10495</name>
</gene>
<dbReference type="InterPro" id="IPR003677">
    <property type="entry name" value="ANIS5_cation-bd"/>
</dbReference>
<sequence>MRSVAIVLLTALTVDAAMKRMPWEDNSVEDKPDFLERRPGPGGPPERPGPPGPFPPPPFPLPLRGRGGRRPGPPRPPLPSFLRKVSFDGRRDFFDILGSNETIAQQNKQFNAWAEKYNVSQEYSEFVSDMTQKKAELSKNIAELVSQLPDAQKALEEALHNEQQTRAEQHQAIKKVVEKFPQESRALFFLSKKMRQRPEEKTPEKPEEVQVVPGSANLKPQDDDGNRPEAEVEKPIPKQLESSEERQPRPVSTPFDRFGPLRMMMTQGSMRMRFPPRRGPVGPPEDMHIVPGGFFFFPKMAGLRPSDDFGLPMRRFFNGPERMRRPPMEGRRGGPFNAPEGRGPRRAPFDGPQQKPMFDDSFDGELIPQSPLFDDAFNGFQLDEPQFADDVAPFDF</sequence>
<dbReference type="EMBL" id="CAJGYM010000045">
    <property type="protein sequence ID" value="CAD6194576.1"/>
    <property type="molecule type" value="Genomic_DNA"/>
</dbReference>
<protein>
    <recommendedName>
        <fullName evidence="4">SXP/RAL-2 family protein Ani s 5-like cation-binding domain-containing protein</fullName>
    </recommendedName>
</protein>
<organism evidence="5 6">
    <name type="scientific">Caenorhabditis auriculariae</name>
    <dbReference type="NCBI Taxonomy" id="2777116"/>
    <lineage>
        <taxon>Eukaryota</taxon>
        <taxon>Metazoa</taxon>
        <taxon>Ecdysozoa</taxon>
        <taxon>Nematoda</taxon>
        <taxon>Chromadorea</taxon>
        <taxon>Rhabditida</taxon>
        <taxon>Rhabditina</taxon>
        <taxon>Rhabditomorpha</taxon>
        <taxon>Rhabditoidea</taxon>
        <taxon>Rhabditidae</taxon>
        <taxon>Peloderinae</taxon>
        <taxon>Caenorhabditis</taxon>
    </lineage>
</organism>
<keyword evidence="3" id="KW-0732">Signal</keyword>
<proteinExistence type="predicted"/>
<feature type="compositionally biased region" description="Basic and acidic residues" evidence="2">
    <location>
        <begin position="24"/>
        <end position="39"/>
    </location>
</feature>
<dbReference type="PANTHER" id="PTHR21593:SF36">
    <property type="entry name" value="DUF148 DOMAIN-CONTAINING PROTEIN-RELATED"/>
    <property type="match status" value="1"/>
</dbReference>
<keyword evidence="1" id="KW-0175">Coiled coil</keyword>
<feature type="coiled-coil region" evidence="1">
    <location>
        <begin position="127"/>
        <end position="161"/>
    </location>
</feature>